<dbReference type="EMBL" id="QOQW01000004">
    <property type="protein sequence ID" value="RCK80854.1"/>
    <property type="molecule type" value="Genomic_DNA"/>
</dbReference>
<comment type="pathway">
    <text evidence="2">Porphyrin-containing compound metabolism.</text>
</comment>
<dbReference type="SMART" id="SM00344">
    <property type="entry name" value="HTH_ASNC"/>
    <property type="match status" value="1"/>
</dbReference>
<accession>A0A367ZRU1</accession>
<comment type="similarity">
    <text evidence="3">Belongs to the Ahb/Nir family.</text>
</comment>
<evidence type="ECO:0000256" key="2">
    <source>
        <dbReference type="ARBA" id="ARBA00023444"/>
    </source>
</evidence>
<dbReference type="AlphaFoldDB" id="A0A367ZRU1"/>
<comment type="catalytic activity">
    <reaction evidence="5">
        <text>siroheme + 2 H(+) = 12,18-didecarboxysiroheme + 2 CO2</text>
        <dbReference type="Rhea" id="RHEA:19093"/>
        <dbReference type="ChEBI" id="CHEBI:15378"/>
        <dbReference type="ChEBI" id="CHEBI:16526"/>
        <dbReference type="ChEBI" id="CHEBI:60052"/>
        <dbReference type="ChEBI" id="CHEBI:140497"/>
        <dbReference type="EC" id="4.1.1.111"/>
    </reaction>
</comment>
<dbReference type="PANTHER" id="PTHR43413">
    <property type="entry name" value="TRANSCRIPTIONAL REGULATOR, ASNC FAMILY"/>
    <property type="match status" value="1"/>
</dbReference>
<evidence type="ECO:0000313" key="8">
    <source>
        <dbReference type="EMBL" id="RCK80854.1"/>
    </source>
</evidence>
<dbReference type="Pfam" id="PF22451">
    <property type="entry name" value="NirdL-like_HTH"/>
    <property type="match status" value="1"/>
</dbReference>
<keyword evidence="1" id="KW-0456">Lyase</keyword>
<dbReference type="Gene3D" id="1.10.10.10">
    <property type="entry name" value="Winged helix-like DNA-binding domain superfamily/Winged helix DNA-binding domain"/>
    <property type="match status" value="1"/>
</dbReference>
<dbReference type="InterPro" id="IPR036390">
    <property type="entry name" value="WH_DNA-bd_sf"/>
</dbReference>
<dbReference type="Gene3D" id="3.30.70.3460">
    <property type="match status" value="1"/>
</dbReference>
<evidence type="ECO:0000259" key="6">
    <source>
        <dbReference type="Pfam" id="PF17805"/>
    </source>
</evidence>
<evidence type="ECO:0000256" key="5">
    <source>
        <dbReference type="ARBA" id="ARBA00048470"/>
    </source>
</evidence>
<dbReference type="InterPro" id="IPR053953">
    <property type="entry name" value="NirdL-like_HTH"/>
</dbReference>
<dbReference type="InterPro" id="IPR019888">
    <property type="entry name" value="Tscrpt_reg_AsnC-like"/>
</dbReference>
<dbReference type="InterPro" id="IPR040523">
    <property type="entry name" value="AsnC_trans_reg2"/>
</dbReference>
<dbReference type="GO" id="GO:0016829">
    <property type="term" value="F:lyase activity"/>
    <property type="evidence" value="ECO:0007669"/>
    <property type="project" value="UniProtKB-KW"/>
</dbReference>
<comment type="caution">
    <text evidence="8">The sequence shown here is derived from an EMBL/GenBank/DDBJ whole genome shotgun (WGS) entry which is preliminary data.</text>
</comment>
<feature type="domain" description="Siroheme decarboxylase NirL-like HTH" evidence="7">
    <location>
        <begin position="5"/>
        <end position="51"/>
    </location>
</feature>
<evidence type="ECO:0000256" key="1">
    <source>
        <dbReference type="ARBA" id="ARBA00023239"/>
    </source>
</evidence>
<evidence type="ECO:0000256" key="3">
    <source>
        <dbReference type="ARBA" id="ARBA00023457"/>
    </source>
</evidence>
<organism evidence="8 9">
    <name type="scientific">Candidatus Ozemobacter sibiricus</name>
    <dbReference type="NCBI Taxonomy" id="2268124"/>
    <lineage>
        <taxon>Bacteria</taxon>
        <taxon>Candidatus Ozemobacteria</taxon>
        <taxon>Candidatus Ozemobacterales</taxon>
        <taxon>Candidatus Ozemobacteraceae</taxon>
        <taxon>Candidatus Ozemobacter</taxon>
    </lineage>
</organism>
<sequence>MDEKDREIIRLLQGDFPLTPEPYRAIGDKLWLDEMSVISRIANLIQTGVIRHFGPFFDSRKLGYTGALMAMDVPADQIEDVAELVNSYAEITHNYLRDGTPNMWFTVIARDAARRDQILKEIRARSGIRDILMFPARRLFKVRVDLD</sequence>
<dbReference type="Proteomes" id="UP000252355">
    <property type="component" value="Unassembled WGS sequence"/>
</dbReference>
<proteinExistence type="inferred from homology"/>
<dbReference type="InterPro" id="IPR036388">
    <property type="entry name" value="WH-like_DNA-bd_sf"/>
</dbReference>
<dbReference type="EC" id="4.1.1.111" evidence="4"/>
<dbReference type="InterPro" id="IPR011008">
    <property type="entry name" value="Dimeric_a/b-barrel"/>
</dbReference>
<dbReference type="InterPro" id="IPR050684">
    <property type="entry name" value="HTH-Siroheme_Decarb"/>
</dbReference>
<evidence type="ECO:0000313" key="9">
    <source>
        <dbReference type="Proteomes" id="UP000252355"/>
    </source>
</evidence>
<dbReference type="PANTHER" id="PTHR43413:SF1">
    <property type="entry name" value="SIROHEME DECARBOXYLASE NIRL SUBUNIT"/>
    <property type="match status" value="1"/>
</dbReference>
<dbReference type="SUPFAM" id="SSF46785">
    <property type="entry name" value="Winged helix' DNA-binding domain"/>
    <property type="match status" value="1"/>
</dbReference>
<dbReference type="Pfam" id="PF17805">
    <property type="entry name" value="AsnC_trans_reg2"/>
    <property type="match status" value="1"/>
</dbReference>
<name>A0A367ZRU1_9BACT</name>
<reference evidence="8 9" key="1">
    <citation type="submission" date="2018-05" db="EMBL/GenBank/DDBJ databases">
        <title>A metagenomic window into the 2 km-deep terrestrial subsurface aquifer revealed taxonomically and functionally diverse microbial community comprising novel uncultured bacterial lineages.</title>
        <authorList>
            <person name="Kadnikov V.V."/>
            <person name="Mardanov A.V."/>
            <person name="Beletsky A.V."/>
            <person name="Banks D."/>
            <person name="Pimenov N.V."/>
            <person name="Frank Y.A."/>
            <person name="Karnachuk O.V."/>
            <person name="Ravin N.V."/>
        </authorList>
    </citation>
    <scope>NUCLEOTIDE SEQUENCE [LARGE SCALE GENOMIC DNA]</scope>
    <source>
        <strain evidence="8">BY5</strain>
    </source>
</reference>
<feature type="domain" description="Siroheme decarboxylase AsnC-like ligand binding" evidence="6">
    <location>
        <begin position="61"/>
        <end position="141"/>
    </location>
</feature>
<evidence type="ECO:0000256" key="4">
    <source>
        <dbReference type="ARBA" id="ARBA00023471"/>
    </source>
</evidence>
<gene>
    <name evidence="8" type="ORF">OZSIB_2742</name>
</gene>
<evidence type="ECO:0000259" key="7">
    <source>
        <dbReference type="Pfam" id="PF22451"/>
    </source>
</evidence>
<dbReference type="SUPFAM" id="SSF54909">
    <property type="entry name" value="Dimeric alpha+beta barrel"/>
    <property type="match status" value="1"/>
</dbReference>
<protein>
    <recommendedName>
        <fullName evidence="4">siroheme decarboxylase</fullName>
        <ecNumber evidence="4">4.1.1.111</ecNumber>
    </recommendedName>
</protein>